<evidence type="ECO:0000313" key="2">
    <source>
        <dbReference type="EMBL" id="PRO65780.1"/>
    </source>
</evidence>
<evidence type="ECO:0000256" key="1">
    <source>
        <dbReference type="SAM" id="MobiDB-lite"/>
    </source>
</evidence>
<feature type="region of interest" description="Disordered" evidence="1">
    <location>
        <begin position="115"/>
        <end position="137"/>
    </location>
</feature>
<proteinExistence type="predicted"/>
<dbReference type="AlphaFoldDB" id="A0A2P6MHQ5"/>
<protein>
    <submittedName>
        <fullName evidence="2">Uncharacterized protein</fullName>
    </submittedName>
</protein>
<name>A0A2P6MHQ5_ALKUR</name>
<gene>
    <name evidence="2" type="ORF">C6I21_07740</name>
</gene>
<sequence length="189" mass="21199">MTGGIFAFADSRIVPRAADIVPESEGFVPKRKAIVPRTENPLIDRRLKLPAGPPPVPEQADGCGAAVICGWIVPIAADIVPRSRRFAPKAERFVPMLKFRAKREASCARTQKFRAKTKRLRATTAKPNHPLPAGKARPALRRFRSGRWLRSSGYLVLDRATNRTRATTSICKRSFTKNLRIDWENMKEI</sequence>
<reference evidence="2 3" key="1">
    <citation type="submission" date="2018-03" db="EMBL/GenBank/DDBJ databases">
        <title>Bacillus urumqiensis sp. nov., a moderately haloalkaliphilic bacterium isolated from a salt lake.</title>
        <authorList>
            <person name="Zhao B."/>
            <person name="Liao Z."/>
        </authorList>
    </citation>
    <scope>NUCLEOTIDE SEQUENCE [LARGE SCALE GENOMIC DNA]</scope>
    <source>
        <strain evidence="2 3">BZ-SZ-XJ18</strain>
    </source>
</reference>
<dbReference type="Proteomes" id="UP000243650">
    <property type="component" value="Unassembled WGS sequence"/>
</dbReference>
<dbReference type="EMBL" id="PVNS01000006">
    <property type="protein sequence ID" value="PRO65780.1"/>
    <property type="molecule type" value="Genomic_DNA"/>
</dbReference>
<organism evidence="2 3">
    <name type="scientific">Alkalicoccus urumqiensis</name>
    <name type="common">Bacillus urumqiensis</name>
    <dbReference type="NCBI Taxonomy" id="1548213"/>
    <lineage>
        <taxon>Bacteria</taxon>
        <taxon>Bacillati</taxon>
        <taxon>Bacillota</taxon>
        <taxon>Bacilli</taxon>
        <taxon>Bacillales</taxon>
        <taxon>Bacillaceae</taxon>
        <taxon>Alkalicoccus</taxon>
    </lineage>
</organism>
<keyword evidence="3" id="KW-1185">Reference proteome</keyword>
<accession>A0A2P6MHQ5</accession>
<comment type="caution">
    <text evidence="2">The sequence shown here is derived from an EMBL/GenBank/DDBJ whole genome shotgun (WGS) entry which is preliminary data.</text>
</comment>
<evidence type="ECO:0000313" key="3">
    <source>
        <dbReference type="Proteomes" id="UP000243650"/>
    </source>
</evidence>